<evidence type="ECO:0000256" key="3">
    <source>
        <dbReference type="ARBA" id="ARBA00022490"/>
    </source>
</evidence>
<evidence type="ECO:0000256" key="2">
    <source>
        <dbReference type="ARBA" id="ARBA00007067"/>
    </source>
</evidence>
<evidence type="ECO:0000313" key="6">
    <source>
        <dbReference type="Proteomes" id="UP001321825"/>
    </source>
</evidence>
<keyword evidence="6" id="KW-1185">Reference proteome</keyword>
<dbReference type="NCBIfam" id="NF001237">
    <property type="entry name" value="PRK00207.1"/>
    <property type="match status" value="1"/>
</dbReference>
<dbReference type="PANTHER" id="PTHR34874:SF3">
    <property type="entry name" value="SULFURTRANSFERASE TUSD"/>
    <property type="match status" value="1"/>
</dbReference>
<comment type="similarity">
    <text evidence="2">Belongs to the DsrE/TusD family.</text>
</comment>
<dbReference type="EMBL" id="AP024714">
    <property type="protein sequence ID" value="BCX80881.1"/>
    <property type="molecule type" value="Genomic_DNA"/>
</dbReference>
<dbReference type="KEGG" id="mcau:MIT9_P0459"/>
<dbReference type="GO" id="GO:0097163">
    <property type="term" value="F:sulfur carrier activity"/>
    <property type="evidence" value="ECO:0007669"/>
    <property type="project" value="TreeGrafter"/>
</dbReference>
<keyword evidence="4" id="KW-0808">Transferase</keyword>
<dbReference type="InterPro" id="IPR017463">
    <property type="entry name" value="Sulphur_relay_TusD/DsrE"/>
</dbReference>
<name>A0AAU9CH22_9GAMM</name>
<sequence length="135" mass="15066">MMNDQKTCAETDRFLTYTLQVNTPPYTAAADRAFCFAEALLRRGHRLRRVFFYRDGVYHALAGAEPPADEPDRIGRWSALAERHGVDLVICSAAAQRRGVWRAAETRDLAPGLRVAGLALLAESVLDSDRWLSFG</sequence>
<evidence type="ECO:0000313" key="5">
    <source>
        <dbReference type="EMBL" id="BCX80881.1"/>
    </source>
</evidence>
<dbReference type="InterPro" id="IPR027396">
    <property type="entry name" value="DsrEFH-like"/>
</dbReference>
<evidence type="ECO:0000256" key="4">
    <source>
        <dbReference type="ARBA" id="ARBA00022679"/>
    </source>
</evidence>
<dbReference type="GO" id="GO:0016783">
    <property type="term" value="F:sulfurtransferase activity"/>
    <property type="evidence" value="ECO:0007669"/>
    <property type="project" value="InterPro"/>
</dbReference>
<organism evidence="5 6">
    <name type="scientific">Methylomarinovum caldicuralii</name>
    <dbReference type="NCBI Taxonomy" id="438856"/>
    <lineage>
        <taxon>Bacteria</taxon>
        <taxon>Pseudomonadati</taxon>
        <taxon>Pseudomonadota</taxon>
        <taxon>Gammaproteobacteria</taxon>
        <taxon>Methylococcales</taxon>
        <taxon>Methylothermaceae</taxon>
        <taxon>Methylomarinovum</taxon>
    </lineage>
</organism>
<dbReference type="AlphaFoldDB" id="A0AAU9CH22"/>
<proteinExistence type="inferred from homology"/>
<dbReference type="GO" id="GO:0002143">
    <property type="term" value="P:tRNA wobble position uridine thiolation"/>
    <property type="evidence" value="ECO:0007669"/>
    <property type="project" value="TreeGrafter"/>
</dbReference>
<dbReference type="Gene3D" id="3.40.1260.10">
    <property type="entry name" value="DsrEFH-like"/>
    <property type="match status" value="1"/>
</dbReference>
<dbReference type="Proteomes" id="UP001321825">
    <property type="component" value="Chromosome"/>
</dbReference>
<dbReference type="InterPro" id="IPR003787">
    <property type="entry name" value="Sulphur_relay_DsrE/F-like"/>
</dbReference>
<reference evidence="6" key="1">
    <citation type="journal article" date="2024" name="Int. J. Syst. Evol. Microbiol.">
        <title>Methylomarinovum tepidoasis sp. nov., a moderately thermophilic methanotroph of the family Methylothermaceae isolated from a deep-sea hydrothermal field.</title>
        <authorList>
            <person name="Hirayama H."/>
            <person name="Takaki Y."/>
            <person name="Abe M."/>
            <person name="Miyazaki M."/>
            <person name="Uematsu K."/>
            <person name="Matsui Y."/>
            <person name="Takai K."/>
        </authorList>
    </citation>
    <scope>NUCLEOTIDE SEQUENCE [LARGE SCALE GENOMIC DNA]</scope>
    <source>
        <strain evidence="6">IT-9</strain>
    </source>
</reference>
<dbReference type="SUPFAM" id="SSF75169">
    <property type="entry name" value="DsrEFH-like"/>
    <property type="match status" value="1"/>
</dbReference>
<dbReference type="NCBIfam" id="TIGR03012">
    <property type="entry name" value="sulf_tusD_dsrE"/>
    <property type="match status" value="1"/>
</dbReference>
<dbReference type="PANTHER" id="PTHR34874">
    <property type="entry name" value="PROTEIN YCHN"/>
    <property type="match status" value="1"/>
</dbReference>
<evidence type="ECO:0000256" key="1">
    <source>
        <dbReference type="ARBA" id="ARBA00004496"/>
    </source>
</evidence>
<dbReference type="RefSeq" id="WP_317705829.1">
    <property type="nucleotide sequence ID" value="NZ_AP024714.1"/>
</dbReference>
<protein>
    <submittedName>
        <fullName evidence="5">tRNA 2-thiouridine synthesizing protein D</fullName>
    </submittedName>
</protein>
<dbReference type="Pfam" id="PF02635">
    <property type="entry name" value="DsrE"/>
    <property type="match status" value="1"/>
</dbReference>
<comment type="subcellular location">
    <subcellularLocation>
        <location evidence="1">Cytoplasm</location>
    </subcellularLocation>
</comment>
<accession>A0AAU9CH22</accession>
<gene>
    <name evidence="5" type="ORF">MIT9_P0459</name>
</gene>
<dbReference type="GO" id="GO:1990228">
    <property type="term" value="C:sulfurtransferase complex"/>
    <property type="evidence" value="ECO:0007669"/>
    <property type="project" value="TreeGrafter"/>
</dbReference>
<keyword evidence="3" id="KW-0963">Cytoplasm</keyword>